<reference evidence="2" key="1">
    <citation type="journal article" date="2021" name="bioRxiv">
        <title>Whole Genome Assembly and Annotation of Northern Wild Rice, Zizania palustris L., Supports a Whole Genome Duplication in the Zizania Genus.</title>
        <authorList>
            <person name="Haas M."/>
            <person name="Kono T."/>
            <person name="Macchietto M."/>
            <person name="Millas R."/>
            <person name="McGilp L."/>
            <person name="Shao M."/>
            <person name="Duquette J."/>
            <person name="Hirsch C.N."/>
            <person name="Kimball J."/>
        </authorList>
    </citation>
    <scope>NUCLEOTIDE SEQUENCE</scope>
    <source>
        <tissue evidence="2">Fresh leaf tissue</tissue>
    </source>
</reference>
<feature type="compositionally biased region" description="Low complexity" evidence="1">
    <location>
        <begin position="284"/>
        <end position="293"/>
    </location>
</feature>
<sequence length="342" mass="37078">MPPKRGTPPAAAAFEYCELCRRSHDQGRHHRYFPAHRSAFTAALSRFCSNLSDMRRALRHLSSAPRSRLYSNAIYHLASQDHLNGMKAFLRKHGGGMDQVDSFRISDDELAKWDKCCESSEAYIPSSSNTASYVVMPLQSPTNGAYYPNSTACDGSSAFGSIHSFENFGVPIRPCGLVASHEQQAILCTHFFHSFGPKVKGAQSTILGNGPNSSVSCFVCGLGDLLRPPPVEPIGGVQGHEAVGEEGVAAVGVHPRGGRLGERERVEGGGLAGDSAVPDRSRRSGASRASRGGASDGQAEKGRAGRKKVKKSGCPRQRRSRWRSSPRRRSPQRRAKPRLLRV</sequence>
<feature type="compositionally biased region" description="Basic residues" evidence="1">
    <location>
        <begin position="304"/>
        <end position="342"/>
    </location>
</feature>
<dbReference type="PANTHER" id="PTHR31198">
    <property type="entry name" value="COILED-COIL DOMAIN-CONTAINING PROTEIN 84"/>
    <property type="match status" value="1"/>
</dbReference>
<gene>
    <name evidence="2" type="ORF">GUJ93_ZPchr0002g24233</name>
</gene>
<dbReference type="Proteomes" id="UP000729402">
    <property type="component" value="Unassembled WGS sequence"/>
</dbReference>
<evidence type="ECO:0000313" key="2">
    <source>
        <dbReference type="EMBL" id="KAG8057320.1"/>
    </source>
</evidence>
<name>A0A8J5RDR6_ZIZPA</name>
<dbReference type="OrthoDB" id="1892805at2759"/>
<feature type="region of interest" description="Disordered" evidence="1">
    <location>
        <begin position="250"/>
        <end position="342"/>
    </location>
</feature>
<protein>
    <recommendedName>
        <fullName evidence="4">TITAN-like protein</fullName>
    </recommendedName>
</protein>
<dbReference type="PANTHER" id="PTHR31198:SF1">
    <property type="entry name" value="CENTROSOMAL AT-AC SPLICING FACTOR"/>
    <property type="match status" value="1"/>
</dbReference>
<evidence type="ECO:0008006" key="4">
    <source>
        <dbReference type="Google" id="ProtNLM"/>
    </source>
</evidence>
<dbReference type="AlphaFoldDB" id="A0A8J5RDR6"/>
<keyword evidence="3" id="KW-1185">Reference proteome</keyword>
<accession>A0A8J5RDR6</accession>
<comment type="caution">
    <text evidence="2">The sequence shown here is derived from an EMBL/GenBank/DDBJ whole genome shotgun (WGS) entry which is preliminary data.</text>
</comment>
<dbReference type="EMBL" id="JAAALK010000287">
    <property type="protein sequence ID" value="KAG8057320.1"/>
    <property type="molecule type" value="Genomic_DNA"/>
</dbReference>
<organism evidence="2 3">
    <name type="scientific">Zizania palustris</name>
    <name type="common">Northern wild rice</name>
    <dbReference type="NCBI Taxonomy" id="103762"/>
    <lineage>
        <taxon>Eukaryota</taxon>
        <taxon>Viridiplantae</taxon>
        <taxon>Streptophyta</taxon>
        <taxon>Embryophyta</taxon>
        <taxon>Tracheophyta</taxon>
        <taxon>Spermatophyta</taxon>
        <taxon>Magnoliopsida</taxon>
        <taxon>Liliopsida</taxon>
        <taxon>Poales</taxon>
        <taxon>Poaceae</taxon>
        <taxon>BOP clade</taxon>
        <taxon>Oryzoideae</taxon>
        <taxon>Oryzeae</taxon>
        <taxon>Zizaniinae</taxon>
        <taxon>Zizania</taxon>
    </lineage>
</organism>
<evidence type="ECO:0000313" key="3">
    <source>
        <dbReference type="Proteomes" id="UP000729402"/>
    </source>
</evidence>
<evidence type="ECO:0000256" key="1">
    <source>
        <dbReference type="SAM" id="MobiDB-lite"/>
    </source>
</evidence>
<proteinExistence type="predicted"/>
<dbReference type="InterPro" id="IPR028015">
    <property type="entry name" value="CCDC84-like"/>
</dbReference>
<reference evidence="2" key="2">
    <citation type="submission" date="2021-02" db="EMBL/GenBank/DDBJ databases">
        <authorList>
            <person name="Kimball J.A."/>
            <person name="Haas M.W."/>
            <person name="Macchietto M."/>
            <person name="Kono T."/>
            <person name="Duquette J."/>
            <person name="Shao M."/>
        </authorList>
    </citation>
    <scope>NUCLEOTIDE SEQUENCE</scope>
    <source>
        <tissue evidence="2">Fresh leaf tissue</tissue>
    </source>
</reference>
<dbReference type="Pfam" id="PF14968">
    <property type="entry name" value="CCDC84"/>
    <property type="match status" value="2"/>
</dbReference>